<dbReference type="AlphaFoldDB" id="A0A420XHH1"/>
<dbReference type="CDD" id="cd01337">
    <property type="entry name" value="MDH_glyoxysomal_mitochondrial"/>
    <property type="match status" value="1"/>
</dbReference>
<evidence type="ECO:0000256" key="3">
    <source>
        <dbReference type="ARBA" id="ARBA00011738"/>
    </source>
</evidence>
<evidence type="ECO:0000256" key="11">
    <source>
        <dbReference type="PIRSR" id="PIRSR000102-1"/>
    </source>
</evidence>
<evidence type="ECO:0000256" key="14">
    <source>
        <dbReference type="RuleBase" id="RU003369"/>
    </source>
</evidence>
<evidence type="ECO:0000256" key="10">
    <source>
        <dbReference type="NCBIfam" id="TIGR01772"/>
    </source>
</evidence>
<dbReference type="InterPro" id="IPR001252">
    <property type="entry name" value="Malate_DH_AS"/>
</dbReference>
<dbReference type="FunFam" id="3.90.110.10:FF:000001">
    <property type="entry name" value="Malate dehydrogenase"/>
    <property type="match status" value="1"/>
</dbReference>
<comment type="caution">
    <text evidence="17">The sequence shown here is derived from an EMBL/GenBank/DDBJ whole genome shotgun (WGS) entry which is preliminary data.</text>
</comment>
<keyword evidence="18" id="KW-1185">Reference proteome</keyword>
<feature type="binding site" evidence="12">
    <location>
        <begin position="117"/>
        <end position="119"/>
    </location>
    <ligand>
        <name>NAD(+)</name>
        <dbReference type="ChEBI" id="CHEBI:57540"/>
    </ligand>
</feature>
<dbReference type="InterPro" id="IPR001557">
    <property type="entry name" value="L-lactate/malate_DH"/>
</dbReference>
<evidence type="ECO:0000259" key="16">
    <source>
        <dbReference type="Pfam" id="PF02866"/>
    </source>
</evidence>
<dbReference type="GO" id="GO:0006108">
    <property type="term" value="P:malate metabolic process"/>
    <property type="evidence" value="ECO:0007669"/>
    <property type="project" value="InterPro"/>
</dbReference>
<gene>
    <name evidence="17" type="ORF">DES31_0105</name>
</gene>
<reference evidence="17 18" key="1">
    <citation type="submission" date="2018-10" db="EMBL/GenBank/DDBJ databases">
        <title>Genomic Encyclopedia of Type Strains, Phase IV (KMG-IV): sequencing the most valuable type-strain genomes for metagenomic binning, comparative biology and taxonomic classification.</title>
        <authorList>
            <person name="Goeker M."/>
        </authorList>
    </citation>
    <scope>NUCLEOTIDE SEQUENCE [LARGE SCALE GENOMIC DNA]</scope>
    <source>
        <strain evidence="17 18">DSM 23800</strain>
    </source>
</reference>
<dbReference type="InterPro" id="IPR015955">
    <property type="entry name" value="Lactate_DH/Glyco_Ohase_4_C"/>
</dbReference>
<dbReference type="Pfam" id="PF02866">
    <property type="entry name" value="Ldh_1_C"/>
    <property type="match status" value="1"/>
</dbReference>
<dbReference type="EMBL" id="RBJC01000004">
    <property type="protein sequence ID" value="RKR76797.1"/>
    <property type="molecule type" value="Genomic_DNA"/>
</dbReference>
<comment type="function">
    <text evidence="1">Catalyzes the reversible oxidation of malate to oxaloacetate.</text>
</comment>
<dbReference type="SUPFAM" id="SSF51735">
    <property type="entry name" value="NAD(P)-binding Rossmann-fold domains"/>
    <property type="match status" value="1"/>
</dbReference>
<dbReference type="Proteomes" id="UP000280099">
    <property type="component" value="Unassembled WGS sequence"/>
</dbReference>
<evidence type="ECO:0000256" key="12">
    <source>
        <dbReference type="PIRSR" id="PIRSR000102-3"/>
    </source>
</evidence>
<feature type="binding site" evidence="12">
    <location>
        <position position="230"/>
    </location>
    <ligand>
        <name>NAD(+)</name>
        <dbReference type="ChEBI" id="CHEBI:57540"/>
    </ligand>
</feature>
<evidence type="ECO:0000256" key="7">
    <source>
        <dbReference type="ARBA" id="ARBA00023002"/>
    </source>
</evidence>
<feature type="active site" description="Proton acceptor" evidence="11">
    <location>
        <position position="177"/>
    </location>
</feature>
<keyword evidence="7 14" id="KW-0560">Oxidoreductase</keyword>
<feature type="binding site" evidence="12">
    <location>
        <begin position="7"/>
        <end position="13"/>
    </location>
    <ligand>
        <name>NAD(+)</name>
        <dbReference type="ChEBI" id="CHEBI:57540"/>
    </ligand>
</feature>
<comment type="catalytic activity">
    <reaction evidence="9 13">
        <text>(S)-malate + NAD(+) = oxaloacetate + NADH + H(+)</text>
        <dbReference type="Rhea" id="RHEA:21432"/>
        <dbReference type="ChEBI" id="CHEBI:15378"/>
        <dbReference type="ChEBI" id="CHEBI:15589"/>
        <dbReference type="ChEBI" id="CHEBI:16452"/>
        <dbReference type="ChEBI" id="CHEBI:57540"/>
        <dbReference type="ChEBI" id="CHEBI:57945"/>
        <dbReference type="EC" id="1.1.1.37"/>
    </reaction>
</comment>
<sequence length="314" mass="33224">MKVTILGASGGVGQALSLLLKVRLPIGSHLSLYDIAPSMLGVARDLSHIPTEVKVTGFTGEDPTKALEGANLVLITASAAFTPTSDRSELFTYNASIIKSLVEKIAVTCPTACIGMISNPVNSTVAIAAEVLKKAGVYDKRKLFGVTTLDILRAETFVADLKSKDVSKVKVPVIGGHSGITILPLFSQAYEQVKLQFTDEEIEKLTKSVQDAGVEVVKDKAGTGSATLSMGEAGTRFALAVLKGLASEDIVEYAYVEGDGEYTRFFAQAVSLGRNGIEKVLPLGELSASEKIAFESLIPLLKAEIEVGEKYING</sequence>
<evidence type="ECO:0000256" key="8">
    <source>
        <dbReference type="ARBA" id="ARBA00023027"/>
    </source>
</evidence>
<keyword evidence="8 12" id="KW-0520">NAD</keyword>
<dbReference type="OrthoDB" id="9802969at2"/>
<dbReference type="PANTHER" id="PTHR11540:SF16">
    <property type="entry name" value="MALATE DEHYDROGENASE, MITOCHONDRIAL"/>
    <property type="match status" value="1"/>
</dbReference>
<organism evidence="17 18">
    <name type="scientific">Otariodibacter oris</name>
    <dbReference type="NCBI Taxonomy" id="1032623"/>
    <lineage>
        <taxon>Bacteria</taxon>
        <taxon>Pseudomonadati</taxon>
        <taxon>Pseudomonadota</taxon>
        <taxon>Gammaproteobacteria</taxon>
        <taxon>Pasteurellales</taxon>
        <taxon>Pasteurellaceae</taxon>
        <taxon>Otariodibacter</taxon>
    </lineage>
</organism>
<dbReference type="NCBIfam" id="TIGR01772">
    <property type="entry name" value="MDH_euk_gproteo"/>
    <property type="match status" value="1"/>
</dbReference>
<evidence type="ECO:0000256" key="5">
    <source>
        <dbReference type="ARBA" id="ARBA00020382"/>
    </source>
</evidence>
<accession>A0A420XHH1</accession>
<dbReference type="InterPro" id="IPR036291">
    <property type="entry name" value="NAD(P)-bd_dom_sf"/>
</dbReference>
<dbReference type="PROSITE" id="PS00068">
    <property type="entry name" value="MDH"/>
    <property type="match status" value="1"/>
</dbReference>
<feature type="binding site" evidence="12">
    <location>
        <position position="34"/>
    </location>
    <ligand>
        <name>NAD(+)</name>
        <dbReference type="ChEBI" id="CHEBI:57540"/>
    </ligand>
</feature>
<dbReference type="SUPFAM" id="SSF56327">
    <property type="entry name" value="LDH C-terminal domain-like"/>
    <property type="match status" value="1"/>
</dbReference>
<dbReference type="PIRSF" id="PIRSF000102">
    <property type="entry name" value="Lac_mal_DH"/>
    <property type="match status" value="1"/>
</dbReference>
<dbReference type="Gene3D" id="3.40.50.720">
    <property type="entry name" value="NAD(P)-binding Rossmann-like Domain"/>
    <property type="match status" value="1"/>
</dbReference>
<feature type="domain" description="Lactate/malate dehydrogenase C-terminal" evidence="16">
    <location>
        <begin position="147"/>
        <end position="310"/>
    </location>
</feature>
<dbReference type="RefSeq" id="WP_121120918.1">
    <property type="nucleotide sequence ID" value="NZ_CP016604.1"/>
</dbReference>
<evidence type="ECO:0000256" key="13">
    <source>
        <dbReference type="RuleBase" id="RU000422"/>
    </source>
</evidence>
<keyword evidence="6 13" id="KW-0816">Tricarboxylic acid cycle</keyword>
<dbReference type="InterPro" id="IPR001236">
    <property type="entry name" value="Lactate/malate_DH_N"/>
</dbReference>
<proteinExistence type="inferred from homology"/>
<name>A0A420XHH1_9PAST</name>
<feature type="domain" description="Lactate/malate dehydrogenase N-terminal" evidence="15">
    <location>
        <begin position="1"/>
        <end position="145"/>
    </location>
</feature>
<dbReference type="EC" id="1.1.1.37" evidence="4 10"/>
<evidence type="ECO:0000256" key="2">
    <source>
        <dbReference type="ARBA" id="ARBA00008824"/>
    </source>
</evidence>
<dbReference type="InterPro" id="IPR022383">
    <property type="entry name" value="Lactate/malate_DH_C"/>
</dbReference>
<evidence type="ECO:0000259" key="15">
    <source>
        <dbReference type="Pfam" id="PF00056"/>
    </source>
</evidence>
<dbReference type="Gene3D" id="3.90.110.10">
    <property type="entry name" value="Lactate dehydrogenase/glycoside hydrolase, family 4, C-terminal"/>
    <property type="match status" value="1"/>
</dbReference>
<evidence type="ECO:0000256" key="6">
    <source>
        <dbReference type="ARBA" id="ARBA00022532"/>
    </source>
</evidence>
<dbReference type="GO" id="GO:0030060">
    <property type="term" value="F:L-malate dehydrogenase (NAD+) activity"/>
    <property type="evidence" value="ECO:0007669"/>
    <property type="project" value="UniProtKB-UniRule"/>
</dbReference>
<dbReference type="PANTHER" id="PTHR11540">
    <property type="entry name" value="MALATE AND LACTATE DEHYDROGENASE"/>
    <property type="match status" value="1"/>
</dbReference>
<evidence type="ECO:0000256" key="9">
    <source>
        <dbReference type="ARBA" id="ARBA00048313"/>
    </source>
</evidence>
<dbReference type="FunFam" id="3.40.50.720:FF:000268">
    <property type="entry name" value="Malate dehydrogenase"/>
    <property type="match status" value="1"/>
</dbReference>
<feature type="binding site" evidence="12">
    <location>
        <position position="94"/>
    </location>
    <ligand>
        <name>NAD(+)</name>
        <dbReference type="ChEBI" id="CHEBI:57540"/>
    </ligand>
</feature>
<evidence type="ECO:0000256" key="1">
    <source>
        <dbReference type="ARBA" id="ARBA00003966"/>
    </source>
</evidence>
<dbReference type="GO" id="GO:0005737">
    <property type="term" value="C:cytoplasm"/>
    <property type="evidence" value="ECO:0007669"/>
    <property type="project" value="TreeGrafter"/>
</dbReference>
<protein>
    <recommendedName>
        <fullName evidence="5 10">Malate dehydrogenase</fullName>
        <ecNumber evidence="4 10">1.1.1.37</ecNumber>
    </recommendedName>
</protein>
<evidence type="ECO:0000256" key="4">
    <source>
        <dbReference type="ARBA" id="ARBA00012995"/>
    </source>
</evidence>
<evidence type="ECO:0000313" key="17">
    <source>
        <dbReference type="EMBL" id="RKR76797.1"/>
    </source>
</evidence>
<dbReference type="GO" id="GO:0006099">
    <property type="term" value="P:tricarboxylic acid cycle"/>
    <property type="evidence" value="ECO:0007669"/>
    <property type="project" value="UniProtKB-UniRule"/>
</dbReference>
<evidence type="ECO:0000313" key="18">
    <source>
        <dbReference type="Proteomes" id="UP000280099"/>
    </source>
</evidence>
<comment type="subunit">
    <text evidence="3">Homodimer.</text>
</comment>
<comment type="similarity">
    <text evidence="2">Belongs to the LDH/MDH superfamily. MDH type 1 family.</text>
</comment>
<dbReference type="InterPro" id="IPR010097">
    <property type="entry name" value="Malate_DH_type1"/>
</dbReference>
<dbReference type="Pfam" id="PF00056">
    <property type="entry name" value="Ldh_1_N"/>
    <property type="match status" value="1"/>
</dbReference>